<dbReference type="Proteomes" id="UP000421408">
    <property type="component" value="Unassembled WGS sequence"/>
</dbReference>
<evidence type="ECO:0000313" key="2">
    <source>
        <dbReference type="Proteomes" id="UP000421408"/>
    </source>
</evidence>
<sequence length="439" mass="51833">MILSKDIPEKIDVFEYLLPKLQLMTMPPSFEGDTRSPEVRFINFLQELSIDSDKIKELDNTIEQWNIKTAHEFDLMKRRAEGFLEMYATDYNKYFKTTKNYQTQASRMQAFMAKLYTIFTDTSKKERARAYDEDFNRIFHSAFENSPLNAPYIEATWLDLNSLTMEAKLLFSHLQNLFLNLQKMFEYAQNVDNLVEGLRKDRKRIVAIFNKCNQKKKKDLKLLMGALSLTYLEPIFPEITNDLNSMNFEDFIVKYYHELNEQEFTCVVPLYHLILQKYHNINPDESKLYDSIYDINTKIELVKKLRVVMKHISEFDIKGNKERGKDTYLVSSKFIAMLMMEIKIPSGKGKEFVEEYFKKHYEGKFTPVKYGAVNAAYGKIDKNGDEYKAFHKKVEDLVNRENNREEANNKLVTENKQETKMVPVFSQQSQMLFNSITKN</sequence>
<dbReference type="EMBL" id="VZCC01000103">
    <property type="protein sequence ID" value="MQN84938.1"/>
    <property type="molecule type" value="Genomic_DNA"/>
</dbReference>
<gene>
    <name evidence="1" type="ORF">F7D74_13360</name>
</gene>
<accession>A0AA90UZ28</accession>
<reference evidence="2" key="1">
    <citation type="submission" date="2019-09" db="EMBL/GenBank/DDBJ databases">
        <title>Distinct polysaccharide growth profiles of human intestinal Prevotella copri isolates.</title>
        <authorList>
            <person name="Fehlner-Peach H."/>
            <person name="Magnabosco C."/>
            <person name="Raghavan V."/>
            <person name="Scher J.U."/>
            <person name="Tett A."/>
            <person name="Cox L.M."/>
            <person name="Gottsegen C."/>
            <person name="Watters A."/>
            <person name="Wiltshire- Gordon J.D."/>
            <person name="Segata N."/>
            <person name="Bonneau R."/>
            <person name="Littman D.R."/>
        </authorList>
    </citation>
    <scope>NUCLEOTIDE SEQUENCE [LARGE SCALE GENOMIC DNA]</scope>
    <source>
        <strain evidence="2">iAA108</strain>
    </source>
</reference>
<comment type="caution">
    <text evidence="1">The sequence shown here is derived from an EMBL/GenBank/DDBJ whole genome shotgun (WGS) entry which is preliminary data.</text>
</comment>
<name>A0AA90UZ28_9BACT</name>
<dbReference type="AlphaFoldDB" id="A0AA90UZ28"/>
<dbReference type="RefSeq" id="WP_153119482.1">
    <property type="nucleotide sequence ID" value="NZ_VZCC01000103.1"/>
</dbReference>
<proteinExistence type="predicted"/>
<organism evidence="1 2">
    <name type="scientific">Segatella copri</name>
    <dbReference type="NCBI Taxonomy" id="165179"/>
    <lineage>
        <taxon>Bacteria</taxon>
        <taxon>Pseudomonadati</taxon>
        <taxon>Bacteroidota</taxon>
        <taxon>Bacteroidia</taxon>
        <taxon>Bacteroidales</taxon>
        <taxon>Prevotellaceae</taxon>
        <taxon>Segatella</taxon>
    </lineage>
</organism>
<evidence type="ECO:0000313" key="1">
    <source>
        <dbReference type="EMBL" id="MQN84938.1"/>
    </source>
</evidence>
<protein>
    <submittedName>
        <fullName evidence="1">Uncharacterized protein</fullName>
    </submittedName>
</protein>